<keyword evidence="2" id="KW-1185">Reference proteome</keyword>
<name>A0A428U7B1_9HYPO</name>
<accession>A0A428U7B1</accession>
<evidence type="ECO:0000313" key="1">
    <source>
        <dbReference type="EMBL" id="RSM10118.1"/>
    </source>
</evidence>
<protein>
    <submittedName>
        <fullName evidence="1">Uncharacterized protein</fullName>
    </submittedName>
</protein>
<reference evidence="1 2" key="1">
    <citation type="submission" date="2017-06" db="EMBL/GenBank/DDBJ databases">
        <title>Comparative genomic analysis of Ambrosia Fusariam Clade fungi.</title>
        <authorList>
            <person name="Stajich J.E."/>
            <person name="Carrillo J."/>
            <person name="Kijimoto T."/>
            <person name="Eskalen A."/>
            <person name="O'Donnell K."/>
            <person name="Kasson M."/>
        </authorList>
    </citation>
    <scope>NUCLEOTIDE SEQUENCE [LARGE SCALE GENOMIC DNA]</scope>
    <source>
        <strain evidence="1 2">NRRL62579</strain>
    </source>
</reference>
<organism evidence="1 2">
    <name type="scientific">Fusarium oligoseptatum</name>
    <dbReference type="NCBI Taxonomy" id="2604345"/>
    <lineage>
        <taxon>Eukaryota</taxon>
        <taxon>Fungi</taxon>
        <taxon>Dikarya</taxon>
        <taxon>Ascomycota</taxon>
        <taxon>Pezizomycotina</taxon>
        <taxon>Sordariomycetes</taxon>
        <taxon>Hypocreomycetidae</taxon>
        <taxon>Hypocreales</taxon>
        <taxon>Nectriaceae</taxon>
        <taxon>Fusarium</taxon>
        <taxon>Fusarium solani species complex</taxon>
    </lineage>
</organism>
<sequence>MICWVPNARPRPAPRDFDVKSGNLEFHMEDDEFEPFGVPEEAYSLFLFSRLYGSQKDPLSCRGDGQTLRALIEKTILSV</sequence>
<proteinExistence type="predicted"/>
<dbReference type="AlphaFoldDB" id="A0A428U7B1"/>
<gene>
    <name evidence="1" type="ORF">CEP52_003806</name>
</gene>
<dbReference type="Proteomes" id="UP000287144">
    <property type="component" value="Unassembled WGS sequence"/>
</dbReference>
<dbReference type="EMBL" id="NKCK01000025">
    <property type="protein sequence ID" value="RSM10118.1"/>
    <property type="molecule type" value="Genomic_DNA"/>
</dbReference>
<comment type="caution">
    <text evidence="1">The sequence shown here is derived from an EMBL/GenBank/DDBJ whole genome shotgun (WGS) entry which is preliminary data.</text>
</comment>
<evidence type="ECO:0000313" key="2">
    <source>
        <dbReference type="Proteomes" id="UP000287144"/>
    </source>
</evidence>